<dbReference type="Pfam" id="PF13835">
    <property type="entry name" value="DUF4194"/>
    <property type="match status" value="1"/>
</dbReference>
<evidence type="ECO:0000313" key="1">
    <source>
        <dbReference type="EMBL" id="MPL95102.1"/>
    </source>
</evidence>
<protein>
    <recommendedName>
        <fullName evidence="2">DUF4194 domain-containing protein</fullName>
    </recommendedName>
</protein>
<comment type="caution">
    <text evidence="1">The sequence shown here is derived from an EMBL/GenBank/DDBJ whole genome shotgun (WGS) entry which is preliminary data.</text>
</comment>
<dbReference type="AlphaFoldDB" id="A0A644VX98"/>
<gene>
    <name evidence="1" type="ORF">SDC9_41266</name>
</gene>
<proteinExistence type="predicted"/>
<organism evidence="1">
    <name type="scientific">bioreactor metagenome</name>
    <dbReference type="NCBI Taxonomy" id="1076179"/>
    <lineage>
        <taxon>unclassified sequences</taxon>
        <taxon>metagenomes</taxon>
        <taxon>ecological metagenomes</taxon>
    </lineage>
</organism>
<sequence length="191" mass="22615">MNLENYKKPYSKAIVRLLKSPIERNSNEWENVVMYQNEIQDYISQIGLELIIKKDEGFAFVKQLEDSEGNTLGLVQRRQIGFETSIVLVVLRQSLEEFDSNPTQLATEKFITNTEIRDELELFLPEKFNRKSFIKELDRYINAAVDLGYLKEVSKKDNETRYRIHRIIKEKITLDILQDFKTRLQEYVESV</sequence>
<dbReference type="InterPro" id="IPR025449">
    <property type="entry name" value="JetB"/>
</dbReference>
<name>A0A644VX98_9ZZZZ</name>
<dbReference type="EMBL" id="VSSQ01000454">
    <property type="protein sequence ID" value="MPL95102.1"/>
    <property type="molecule type" value="Genomic_DNA"/>
</dbReference>
<reference evidence="1" key="1">
    <citation type="submission" date="2019-08" db="EMBL/GenBank/DDBJ databases">
        <authorList>
            <person name="Kucharzyk K."/>
            <person name="Murdoch R.W."/>
            <person name="Higgins S."/>
            <person name="Loffler F."/>
        </authorList>
    </citation>
    <scope>NUCLEOTIDE SEQUENCE</scope>
</reference>
<accession>A0A644VX98</accession>
<evidence type="ECO:0008006" key="2">
    <source>
        <dbReference type="Google" id="ProtNLM"/>
    </source>
</evidence>